<reference evidence="2" key="1">
    <citation type="journal article" date="2019" name="Int. J. Syst. Evol. Microbiol.">
        <title>The Global Catalogue of Microorganisms (GCM) 10K type strain sequencing project: providing services to taxonomists for standard genome sequencing and annotation.</title>
        <authorList>
            <consortium name="The Broad Institute Genomics Platform"/>
            <consortium name="The Broad Institute Genome Sequencing Center for Infectious Disease"/>
            <person name="Wu L."/>
            <person name="Ma J."/>
        </authorList>
    </citation>
    <scope>NUCLEOTIDE SEQUENCE [LARGE SCALE GENOMIC DNA]</scope>
    <source>
        <strain evidence="2">CECT 7956</strain>
    </source>
</reference>
<organism evidence="1 2">
    <name type="scientific">Lacihabitans lacunae</name>
    <dbReference type="NCBI Taxonomy" id="1028214"/>
    <lineage>
        <taxon>Bacteria</taxon>
        <taxon>Pseudomonadati</taxon>
        <taxon>Bacteroidota</taxon>
        <taxon>Cytophagia</taxon>
        <taxon>Cytophagales</taxon>
        <taxon>Leadbetterellaceae</taxon>
        <taxon>Lacihabitans</taxon>
    </lineage>
</organism>
<gene>
    <name evidence="1" type="ORF">ACFOOI_13720</name>
</gene>
<dbReference type="Proteomes" id="UP001595616">
    <property type="component" value="Unassembled WGS sequence"/>
</dbReference>
<name>A0ABV7Z0E1_9BACT</name>
<dbReference type="EMBL" id="JBHRYQ010000001">
    <property type="protein sequence ID" value="MFC3811716.1"/>
    <property type="molecule type" value="Genomic_DNA"/>
</dbReference>
<protein>
    <submittedName>
        <fullName evidence="1">Uncharacterized protein</fullName>
    </submittedName>
</protein>
<proteinExistence type="predicted"/>
<evidence type="ECO:0000313" key="2">
    <source>
        <dbReference type="Proteomes" id="UP001595616"/>
    </source>
</evidence>
<dbReference type="RefSeq" id="WP_379838555.1">
    <property type="nucleotide sequence ID" value="NZ_JBHRYQ010000001.1"/>
</dbReference>
<accession>A0ABV7Z0E1</accession>
<keyword evidence="2" id="KW-1185">Reference proteome</keyword>
<sequence length="55" mass="6293">MLEEGKIMKKIFANLSPPAYIVTEFITLDFEINNTKASVFTDRLSLFLLYGSTNF</sequence>
<evidence type="ECO:0000313" key="1">
    <source>
        <dbReference type="EMBL" id="MFC3811716.1"/>
    </source>
</evidence>
<comment type="caution">
    <text evidence="1">The sequence shown here is derived from an EMBL/GenBank/DDBJ whole genome shotgun (WGS) entry which is preliminary data.</text>
</comment>